<dbReference type="InterPro" id="IPR000415">
    <property type="entry name" value="Nitroreductase-like"/>
</dbReference>
<dbReference type="RefSeq" id="WP_090749824.1">
    <property type="nucleotide sequence ID" value="NZ_FOBW01000020.1"/>
</dbReference>
<dbReference type="InterPro" id="IPR016446">
    <property type="entry name" value="Flavin_OxRdtase_Frp"/>
</dbReference>
<keyword evidence="8" id="KW-1185">Reference proteome</keyword>
<evidence type="ECO:0000313" key="7">
    <source>
        <dbReference type="EMBL" id="SEN78003.1"/>
    </source>
</evidence>
<reference evidence="8" key="1">
    <citation type="submission" date="2016-10" db="EMBL/GenBank/DDBJ databases">
        <authorList>
            <person name="Varghese N."/>
            <person name="Submissions S."/>
        </authorList>
    </citation>
    <scope>NUCLEOTIDE SEQUENCE [LARGE SCALE GENOMIC DNA]</scope>
    <source>
        <strain evidence="8">B48,IBRC-M 10115,DSM 25386,CECT 8001</strain>
    </source>
</reference>
<dbReference type="PIRSF" id="PIRSF005426">
    <property type="entry name" value="Frp"/>
    <property type="match status" value="1"/>
</dbReference>
<dbReference type="PANTHER" id="PTHR43425:SF2">
    <property type="entry name" value="OXYGEN-INSENSITIVE NADPH NITROREDUCTASE"/>
    <property type="match status" value="1"/>
</dbReference>
<dbReference type="AlphaFoldDB" id="A0A1H8JAS5"/>
<feature type="domain" description="Nitroreductase" evidence="6">
    <location>
        <begin position="9"/>
        <end position="165"/>
    </location>
</feature>
<dbReference type="CDD" id="cd02146">
    <property type="entry name" value="NfsA-like"/>
    <property type="match status" value="1"/>
</dbReference>
<evidence type="ECO:0000256" key="2">
    <source>
        <dbReference type="ARBA" id="ARBA00022630"/>
    </source>
</evidence>
<dbReference type="Pfam" id="PF00881">
    <property type="entry name" value="Nitroreductase"/>
    <property type="match status" value="1"/>
</dbReference>
<dbReference type="OrthoDB" id="9775805at2"/>
<evidence type="ECO:0000256" key="1">
    <source>
        <dbReference type="ARBA" id="ARBA00008366"/>
    </source>
</evidence>
<evidence type="ECO:0000256" key="3">
    <source>
        <dbReference type="ARBA" id="ARBA00022643"/>
    </source>
</evidence>
<dbReference type="EMBL" id="FOBW01000020">
    <property type="protein sequence ID" value="SEN78003.1"/>
    <property type="molecule type" value="Genomic_DNA"/>
</dbReference>
<organism evidence="7 8">
    <name type="scientific">Mesobacillus persicus</name>
    <dbReference type="NCBI Taxonomy" id="930146"/>
    <lineage>
        <taxon>Bacteria</taxon>
        <taxon>Bacillati</taxon>
        <taxon>Bacillota</taxon>
        <taxon>Bacilli</taxon>
        <taxon>Bacillales</taxon>
        <taxon>Bacillaceae</taxon>
        <taxon>Mesobacillus</taxon>
    </lineage>
</organism>
<evidence type="ECO:0000259" key="6">
    <source>
        <dbReference type="Pfam" id="PF00881"/>
    </source>
</evidence>
<keyword evidence="4 5" id="KW-0560">Oxidoreductase</keyword>
<dbReference type="InterPro" id="IPR029479">
    <property type="entry name" value="Nitroreductase"/>
</dbReference>
<gene>
    <name evidence="7" type="ORF">SAMN05192533_12060</name>
</gene>
<dbReference type="Gene3D" id="3.40.109.10">
    <property type="entry name" value="NADH Oxidase"/>
    <property type="match status" value="1"/>
</dbReference>
<keyword evidence="2 5" id="KW-0285">Flavoprotein</keyword>
<dbReference type="SUPFAM" id="SSF55469">
    <property type="entry name" value="FMN-dependent nitroreductase-like"/>
    <property type="match status" value="1"/>
</dbReference>
<dbReference type="GO" id="GO:0016491">
    <property type="term" value="F:oxidoreductase activity"/>
    <property type="evidence" value="ECO:0007669"/>
    <property type="project" value="UniProtKB-UniRule"/>
</dbReference>
<keyword evidence="5" id="KW-0521">NADP</keyword>
<protein>
    <submittedName>
        <fullName evidence="7">FMN reductase [NAD(P)H]</fullName>
    </submittedName>
</protein>
<evidence type="ECO:0000313" key="8">
    <source>
        <dbReference type="Proteomes" id="UP000198553"/>
    </source>
</evidence>
<proteinExistence type="inferred from homology"/>
<dbReference type="Proteomes" id="UP000198553">
    <property type="component" value="Unassembled WGS sequence"/>
</dbReference>
<sequence>MNEMIRLLKDHRSIREFSTDREVTEKQSKTIIEAAMAAPNWINGQQVSVIEVRDKERKAKLAMAAGNQTWIDEAPVFFVFCIDFYRAKLASEKNEAGFRIADNIEAVIIGSTDVGIALANATTAAESMGLGIVPIGGIRRNPDVFIEALGLPEYVFPISGLVVGYPRNVPEQKPRLPLEAVLHREKYDLDRQNTLINKYDNEISTYMSKRTNGQDSSNWSSKIASFYDKGFEAYERAVAPAIKKQGFDYK</sequence>
<evidence type="ECO:0000256" key="4">
    <source>
        <dbReference type="ARBA" id="ARBA00023002"/>
    </source>
</evidence>
<dbReference type="STRING" id="930146.SAMN05192533_12060"/>
<evidence type="ECO:0000256" key="5">
    <source>
        <dbReference type="PIRNR" id="PIRNR005426"/>
    </source>
</evidence>
<name>A0A1H8JAS5_9BACI</name>
<comment type="similarity">
    <text evidence="1 5">Belongs to the flavin oxidoreductase frp family.</text>
</comment>
<keyword evidence="3 5" id="KW-0288">FMN</keyword>
<accession>A0A1H8JAS5</accession>
<dbReference type="PANTHER" id="PTHR43425">
    <property type="entry name" value="OXYGEN-INSENSITIVE NADPH NITROREDUCTASE"/>
    <property type="match status" value="1"/>
</dbReference>